<dbReference type="OrthoDB" id="8162522at2"/>
<dbReference type="Proteomes" id="UP000248925">
    <property type="component" value="Unassembled WGS sequence"/>
</dbReference>
<dbReference type="EMBL" id="PCDP01000034">
    <property type="protein sequence ID" value="PZM14413.1"/>
    <property type="molecule type" value="Genomic_DNA"/>
</dbReference>
<accession>A0A2W4EUE3</accession>
<keyword evidence="2" id="KW-1185">Reference proteome</keyword>
<evidence type="ECO:0000313" key="2">
    <source>
        <dbReference type="Proteomes" id="UP000248925"/>
    </source>
</evidence>
<gene>
    <name evidence="1" type="ORF">CPY51_11445</name>
</gene>
<comment type="caution">
    <text evidence="1">The sequence shown here is derived from an EMBL/GenBank/DDBJ whole genome shotgun (WGS) entry which is preliminary data.</text>
</comment>
<evidence type="ECO:0000313" key="1">
    <source>
        <dbReference type="EMBL" id="PZM14413.1"/>
    </source>
</evidence>
<protein>
    <submittedName>
        <fullName evidence="1">Uncharacterized protein</fullName>
    </submittedName>
</protein>
<dbReference type="AlphaFoldDB" id="A0A2W4EUE3"/>
<sequence length="91" mass="10334">MPYDVGYVKLRFPEHAKAIDELASRSESFRDLCFDFESAETIMRKWKASDAPDAQKRYNELSLLADELAQEIVVLLDGASVIPFGKPTPKR</sequence>
<name>A0A2W4EUE3_9HYPH</name>
<reference evidence="1 2" key="1">
    <citation type="journal article" date="2018" name="Sci. Rep.">
        <title>Rhizobium tumorigenes sp. nov., a novel plant tumorigenic bacterium isolated from cane gall tumors on thornless blackberry.</title>
        <authorList>
            <person name="Kuzmanovi N."/>
            <person name="Smalla K."/>
            <person name="Gronow S."/>
            <person name="PuBawska J."/>
        </authorList>
    </citation>
    <scope>NUCLEOTIDE SEQUENCE [LARGE SCALE GENOMIC DNA]</scope>
    <source>
        <strain evidence="1 2">CCBAU 85046</strain>
    </source>
</reference>
<dbReference type="RefSeq" id="WP_111160389.1">
    <property type="nucleotide sequence ID" value="NZ_PCDP01000034.1"/>
</dbReference>
<organism evidence="1 2">
    <name type="scientific">Rhizobium tubonense</name>
    <dbReference type="NCBI Taxonomy" id="484088"/>
    <lineage>
        <taxon>Bacteria</taxon>
        <taxon>Pseudomonadati</taxon>
        <taxon>Pseudomonadota</taxon>
        <taxon>Alphaproteobacteria</taxon>
        <taxon>Hyphomicrobiales</taxon>
        <taxon>Rhizobiaceae</taxon>
        <taxon>Rhizobium/Agrobacterium group</taxon>
        <taxon>Rhizobium</taxon>
    </lineage>
</organism>
<proteinExistence type="predicted"/>